<evidence type="ECO:0000313" key="2">
    <source>
        <dbReference type="EMBL" id="KYG65815.1"/>
    </source>
</evidence>
<dbReference type="Proteomes" id="UP000075320">
    <property type="component" value="Unassembled WGS sequence"/>
</dbReference>
<evidence type="ECO:0000256" key="1">
    <source>
        <dbReference type="SAM" id="Coils"/>
    </source>
</evidence>
<dbReference type="RefSeq" id="WP_061833358.1">
    <property type="nucleotide sequence ID" value="NZ_LUKE01000001.1"/>
</dbReference>
<gene>
    <name evidence="2" type="ORF">AZI86_01710</name>
</gene>
<organism evidence="2 3">
    <name type="scientific">Bdellovibrio bacteriovorus</name>
    <dbReference type="NCBI Taxonomy" id="959"/>
    <lineage>
        <taxon>Bacteria</taxon>
        <taxon>Pseudomonadati</taxon>
        <taxon>Bdellovibrionota</taxon>
        <taxon>Bdellovibrionia</taxon>
        <taxon>Bdellovibrionales</taxon>
        <taxon>Pseudobdellovibrionaceae</taxon>
        <taxon>Bdellovibrio</taxon>
    </lineage>
</organism>
<protein>
    <submittedName>
        <fullName evidence="2">Uncharacterized protein</fullName>
    </submittedName>
</protein>
<comment type="caution">
    <text evidence="2">The sequence shown here is derived from an EMBL/GenBank/DDBJ whole genome shotgun (WGS) entry which is preliminary data.</text>
</comment>
<proteinExistence type="predicted"/>
<name>A0A150WNN9_BDEBC</name>
<dbReference type="AlphaFoldDB" id="A0A150WNN9"/>
<reference evidence="2 3" key="1">
    <citation type="submission" date="2016-03" db="EMBL/GenBank/DDBJ databases">
        <authorList>
            <person name="Ploux O."/>
        </authorList>
    </citation>
    <scope>NUCLEOTIDE SEQUENCE [LARGE SCALE GENOMIC DNA]</scope>
    <source>
        <strain evidence="2 3">R0</strain>
    </source>
</reference>
<feature type="coiled-coil region" evidence="1">
    <location>
        <begin position="53"/>
        <end position="80"/>
    </location>
</feature>
<sequence length="144" mass="17148">MSSDLRFKVVDLEASVMVLEEENRLLRGVNLPALRNAQVAMNFERQKKIEAYVFRLVQENLELRKEMSELRKEKNDLYKVVHSLSVQLRETQKNWDSIRNYVGQFKKDMFKWFYLKESAPHKNSSESSMHGILIKKFLDDVHLE</sequence>
<accession>A0A150WNN9</accession>
<keyword evidence="1" id="KW-0175">Coiled coil</keyword>
<evidence type="ECO:0000313" key="3">
    <source>
        <dbReference type="Proteomes" id="UP000075320"/>
    </source>
</evidence>
<dbReference type="EMBL" id="LUKE01000001">
    <property type="protein sequence ID" value="KYG65815.1"/>
    <property type="molecule type" value="Genomic_DNA"/>
</dbReference>
<keyword evidence="3" id="KW-1185">Reference proteome</keyword>